<evidence type="ECO:0000313" key="2">
    <source>
        <dbReference type="EMBL" id="ROS43967.1"/>
    </source>
</evidence>
<proteinExistence type="predicted"/>
<dbReference type="Proteomes" id="UP000274843">
    <property type="component" value="Unassembled WGS sequence"/>
</dbReference>
<dbReference type="InterPro" id="IPR001242">
    <property type="entry name" value="Condensation_dom"/>
</dbReference>
<evidence type="ECO:0000259" key="1">
    <source>
        <dbReference type="Pfam" id="PF00668"/>
    </source>
</evidence>
<dbReference type="GO" id="GO:0003824">
    <property type="term" value="F:catalytic activity"/>
    <property type="evidence" value="ECO:0007669"/>
    <property type="project" value="InterPro"/>
</dbReference>
<evidence type="ECO:0000313" key="3">
    <source>
        <dbReference type="Proteomes" id="UP000274843"/>
    </source>
</evidence>
<reference evidence="2 3" key="1">
    <citation type="submission" date="2018-11" db="EMBL/GenBank/DDBJ databases">
        <title>Sequencing the genomes of 1000 actinobacteria strains.</title>
        <authorList>
            <person name="Klenk H.-P."/>
        </authorList>
    </citation>
    <scope>NUCLEOTIDE SEQUENCE [LARGE SCALE GENOMIC DNA]</scope>
    <source>
        <strain evidence="2 3">DSM 44348</strain>
    </source>
</reference>
<organism evidence="2 3">
    <name type="scientific">Amycolatopsis thermoflava</name>
    <dbReference type="NCBI Taxonomy" id="84480"/>
    <lineage>
        <taxon>Bacteria</taxon>
        <taxon>Bacillati</taxon>
        <taxon>Actinomycetota</taxon>
        <taxon>Actinomycetes</taxon>
        <taxon>Pseudonocardiales</taxon>
        <taxon>Pseudonocardiaceae</taxon>
        <taxon>Amycolatopsis</taxon>
        <taxon>Amycolatopsis methanolica group</taxon>
    </lineage>
</organism>
<accession>A0A3N2H4W4</accession>
<dbReference type="InterPro" id="IPR023213">
    <property type="entry name" value="CAT-like_dom_sf"/>
</dbReference>
<keyword evidence="3" id="KW-1185">Reference proteome</keyword>
<dbReference type="Pfam" id="PF00668">
    <property type="entry name" value="Condensation"/>
    <property type="match status" value="1"/>
</dbReference>
<dbReference type="PANTHER" id="PTHR45527:SF1">
    <property type="entry name" value="FATTY ACID SYNTHASE"/>
    <property type="match status" value="1"/>
</dbReference>
<dbReference type="SUPFAM" id="SSF52777">
    <property type="entry name" value="CoA-dependent acyltransferases"/>
    <property type="match status" value="2"/>
</dbReference>
<comment type="caution">
    <text evidence="2">The sequence shown here is derived from an EMBL/GenBank/DDBJ whole genome shotgun (WGS) entry which is preliminary data.</text>
</comment>
<dbReference type="GO" id="GO:0031177">
    <property type="term" value="F:phosphopantetheine binding"/>
    <property type="evidence" value="ECO:0007669"/>
    <property type="project" value="TreeGrafter"/>
</dbReference>
<dbReference type="AlphaFoldDB" id="A0A3N2H4W4"/>
<dbReference type="GO" id="GO:0008610">
    <property type="term" value="P:lipid biosynthetic process"/>
    <property type="evidence" value="ECO:0007669"/>
    <property type="project" value="UniProtKB-ARBA"/>
</dbReference>
<dbReference type="GO" id="GO:0044550">
    <property type="term" value="P:secondary metabolite biosynthetic process"/>
    <property type="evidence" value="ECO:0007669"/>
    <property type="project" value="TreeGrafter"/>
</dbReference>
<dbReference type="Gene3D" id="3.30.559.30">
    <property type="entry name" value="Nonribosomal peptide synthetase, condensation domain"/>
    <property type="match status" value="1"/>
</dbReference>
<dbReference type="PANTHER" id="PTHR45527">
    <property type="entry name" value="NONRIBOSOMAL PEPTIDE SYNTHETASE"/>
    <property type="match status" value="1"/>
</dbReference>
<dbReference type="EMBL" id="RKHY01000001">
    <property type="protein sequence ID" value="ROS43967.1"/>
    <property type="molecule type" value="Genomic_DNA"/>
</dbReference>
<dbReference type="GO" id="GO:0043041">
    <property type="term" value="P:amino acid activation for nonribosomal peptide biosynthetic process"/>
    <property type="evidence" value="ECO:0007669"/>
    <property type="project" value="TreeGrafter"/>
</dbReference>
<name>A0A3N2H4W4_9PSEU</name>
<feature type="domain" description="Condensation" evidence="1">
    <location>
        <begin position="2"/>
        <end position="400"/>
    </location>
</feature>
<dbReference type="Gene3D" id="3.30.559.10">
    <property type="entry name" value="Chloramphenicol acetyltransferase-like domain"/>
    <property type="match status" value="1"/>
</dbReference>
<gene>
    <name evidence="2" type="ORF">EDD35_6388</name>
</gene>
<sequence>MHAALQALVERHDALRTTLHRRGVDVVQHVSTGGEVPLTEESFTGTSSELQNTILSFLDEPFQVHGGALVRARLLRRGTQANVLMLSVHHAVCDGWSAGLLQRDFVALYQAEAQQVEAALPALELQFPDYATWEWQLACEEPPGFWRQWLASGHPRMRLGGTEAAEGRPGVFRSIPLPAIPAETAKDMDSLAAEWRTTPANIVTAAVGSSLVPVFGKRLTIGVFAGNREQPELLDVVGDLADRIPIPIDATDTPTFGELVKRVSGCLAHARDNYTPMAALAPLIRANPERSAGPLLDVTVNYLPHRTRLHGRDTAGHLECGLVAEIDPALELRSFRADRWGDGFGLLDFQHRPQADGGIGGYLLYNSAVVPEESARELAATTNAAIARFVAEPALRVSELATSF</sequence>
<protein>
    <submittedName>
        <fullName evidence="2">Condensation domain-containing protein</fullName>
    </submittedName>
</protein>
<dbReference type="GO" id="GO:0005737">
    <property type="term" value="C:cytoplasm"/>
    <property type="evidence" value="ECO:0007669"/>
    <property type="project" value="TreeGrafter"/>
</dbReference>